<dbReference type="EMBL" id="CP098502">
    <property type="protein sequence ID" value="UTI62881.1"/>
    <property type="molecule type" value="Genomic_DNA"/>
</dbReference>
<dbReference type="RefSeq" id="WP_254569616.1">
    <property type="nucleotide sequence ID" value="NZ_CP098502.1"/>
</dbReference>
<dbReference type="SUPFAM" id="SSF55729">
    <property type="entry name" value="Acyl-CoA N-acyltransferases (Nat)"/>
    <property type="match status" value="1"/>
</dbReference>
<dbReference type="Proteomes" id="UP001056035">
    <property type="component" value="Chromosome"/>
</dbReference>
<dbReference type="Pfam" id="PF00583">
    <property type="entry name" value="Acetyltransf_1"/>
    <property type="match status" value="1"/>
</dbReference>
<keyword evidence="3" id="KW-1185">Reference proteome</keyword>
<name>A0ABY5DPT2_9ACTN</name>
<organism evidence="2 3">
    <name type="scientific">Paraconexibacter antarcticus</name>
    <dbReference type="NCBI Taxonomy" id="2949664"/>
    <lineage>
        <taxon>Bacteria</taxon>
        <taxon>Bacillati</taxon>
        <taxon>Actinomycetota</taxon>
        <taxon>Thermoleophilia</taxon>
        <taxon>Solirubrobacterales</taxon>
        <taxon>Paraconexibacteraceae</taxon>
        <taxon>Paraconexibacter</taxon>
    </lineage>
</organism>
<feature type="domain" description="N-acetyltransferase" evidence="1">
    <location>
        <begin position="2"/>
        <end position="158"/>
    </location>
</feature>
<dbReference type="PROSITE" id="PS51186">
    <property type="entry name" value="GNAT"/>
    <property type="match status" value="1"/>
</dbReference>
<evidence type="ECO:0000313" key="2">
    <source>
        <dbReference type="EMBL" id="UTI62881.1"/>
    </source>
</evidence>
<evidence type="ECO:0000259" key="1">
    <source>
        <dbReference type="PROSITE" id="PS51186"/>
    </source>
</evidence>
<gene>
    <name evidence="2" type="ORF">NBH00_16115</name>
</gene>
<sequence length="158" mass="17414">MSGLRPVTAGDVDAMTANIVRGFETYRAFAPRAWEPPSAEDHRDRIVLRMRIDGFAGWIAPTGRSHVAGYPLEEEPGVWHLFHLFVDEAAWGTGLAAELLARAVGAAAASTADAMRLFTPAGQARARAFDGHEGWHLHVEPYFEPHLGMDMVELRRPL</sequence>
<accession>A0ABY5DPT2</accession>
<dbReference type="InterPro" id="IPR000182">
    <property type="entry name" value="GNAT_dom"/>
</dbReference>
<proteinExistence type="predicted"/>
<protein>
    <submittedName>
        <fullName evidence="2">GNAT family N-acetyltransferase</fullName>
    </submittedName>
</protein>
<dbReference type="Gene3D" id="3.40.630.30">
    <property type="match status" value="1"/>
</dbReference>
<dbReference type="InterPro" id="IPR016181">
    <property type="entry name" value="Acyl_CoA_acyltransferase"/>
</dbReference>
<reference evidence="2 3" key="1">
    <citation type="submission" date="2022-06" db="EMBL/GenBank/DDBJ databases">
        <title>Paraconexibacter antarcticus.</title>
        <authorList>
            <person name="Kim C.S."/>
        </authorList>
    </citation>
    <scope>NUCLEOTIDE SEQUENCE [LARGE SCALE GENOMIC DNA]</scope>
    <source>
        <strain evidence="2 3">02-257</strain>
    </source>
</reference>
<evidence type="ECO:0000313" key="3">
    <source>
        <dbReference type="Proteomes" id="UP001056035"/>
    </source>
</evidence>